<dbReference type="EMBL" id="CM039173">
    <property type="protein sequence ID" value="KAH9768224.1"/>
    <property type="molecule type" value="Genomic_DNA"/>
</dbReference>
<keyword evidence="2" id="KW-1185">Reference proteome</keyword>
<reference evidence="2" key="1">
    <citation type="journal article" date="2023" name="Hortic. Res.">
        <title>A chromosome-level phased genome enabling allele-level studies in sweet orange: a case study on citrus Huanglongbing tolerance.</title>
        <authorList>
            <person name="Wu B."/>
            <person name="Yu Q."/>
            <person name="Deng Z."/>
            <person name="Duan Y."/>
            <person name="Luo F."/>
            <person name="Gmitter F. Jr."/>
        </authorList>
    </citation>
    <scope>NUCLEOTIDE SEQUENCE [LARGE SCALE GENOMIC DNA]</scope>
    <source>
        <strain evidence="2">cv. Valencia</strain>
    </source>
</reference>
<evidence type="ECO:0000313" key="1">
    <source>
        <dbReference type="EMBL" id="KAH9768224.1"/>
    </source>
</evidence>
<protein>
    <submittedName>
        <fullName evidence="1">MLO-like protein 12</fullName>
    </submittedName>
</protein>
<proteinExistence type="predicted"/>
<name>A0ACB8L462_CITSI</name>
<comment type="caution">
    <text evidence="1">The sequence shown here is derived from an EMBL/GenBank/DDBJ whole genome shotgun (WGS) entry which is preliminary data.</text>
</comment>
<evidence type="ECO:0000313" key="2">
    <source>
        <dbReference type="Proteomes" id="UP000829398"/>
    </source>
</evidence>
<sequence length="532" mass="61210">MAEKKVYERTLEDTPTWAVAAVFFVLIAVSVVIEHLIHIIGKWLNNRHKKALFEAVEKVKAELMLLGFISLLLTVLQEPISGICVSKSVANSWHPCTDKLEKDAYSSDNKESRRRLLSFLDSGTASTRRSLATKVAFVSAYGIHQLHIFIFVLAVFHVLYCLFTLALGRTKMKKWKAWENETKTIEYQYYNDPERFRFARDTSFGRRHLNIWSKSSISLWIVCFFRQFFGSVNKIDYHTLRHGFIMAHLAPGSETKFDFQKYISRSLEEDFKDVVGITPILWFIATLFLLTNTHGWFAYLWLPFIPLFIILLVGAKLQVIITKLGLRIQERGDVVKGAPVVQPGDDLFWFGRPRFILFLIHLVLFQNAFQLAFFSWSTILCSYVTLPLYALVTQMGSTMKPTIFNDRVAAALKNWHHIAKKHTKQGRLSGSNTPMSSRPQTPTHGMSPVHLLHNYPNSSGDGYHSNFEHEHWDPENQLRSPRHREIMNESPPLYGESSDQEVAGLEEPRQIEMQLPPGPGFIHTHHEFSFGK</sequence>
<organism evidence="1 2">
    <name type="scientific">Citrus sinensis</name>
    <name type="common">Sweet orange</name>
    <name type="synonym">Citrus aurantium var. sinensis</name>
    <dbReference type="NCBI Taxonomy" id="2711"/>
    <lineage>
        <taxon>Eukaryota</taxon>
        <taxon>Viridiplantae</taxon>
        <taxon>Streptophyta</taxon>
        <taxon>Embryophyta</taxon>
        <taxon>Tracheophyta</taxon>
        <taxon>Spermatophyta</taxon>
        <taxon>Magnoliopsida</taxon>
        <taxon>eudicotyledons</taxon>
        <taxon>Gunneridae</taxon>
        <taxon>Pentapetalae</taxon>
        <taxon>rosids</taxon>
        <taxon>malvids</taxon>
        <taxon>Sapindales</taxon>
        <taxon>Rutaceae</taxon>
        <taxon>Aurantioideae</taxon>
        <taxon>Citrus</taxon>
    </lineage>
</organism>
<accession>A0ACB8L462</accession>
<dbReference type="Proteomes" id="UP000829398">
    <property type="component" value="Chromosome 4"/>
</dbReference>
<gene>
    <name evidence="1" type="ORF">KPL71_011538</name>
</gene>